<keyword evidence="1" id="KW-0732">Signal</keyword>
<protein>
    <recommendedName>
        <fullName evidence="2">DUF5689 domain-containing protein</fullName>
    </recommendedName>
</protein>
<feature type="chain" id="PRO_5035268877" description="DUF5689 domain-containing protein" evidence="1">
    <location>
        <begin position="27"/>
        <end position="464"/>
    </location>
</feature>
<dbReference type="Proteomes" id="UP000610746">
    <property type="component" value="Unassembled WGS sequence"/>
</dbReference>
<sequence>MNIKRFFSTIVCVAVVAISLSSCVKTDDWETPTVNCNNRFPEPNTTMAAFMAMAPASGPLLITQDTYFDGYVVSSDENGNFYKTISFQDSPTNPTVGLQMEIDRAGNYADFPVGAHIRINAKGLRLGLDRGVIKIGSVDPTFDIGRIPASIISRYISGVCNGNGLDLQKLVPRALTSLAEAKQSQYINTLVSVPNVQFATSDLGKKYLEYIAGTTTALDTDRNIEDNTGSSTIIRNSSFASFGSSIVPSGNGTIQFVVSRYISTWQMLIRDLNDVKIPVGGTRFDAAPPKGGTAITYSGAFTEDFESYSLTPSNLEVFPNYVNDAFLNNRYWQLKSFSNNKYIQLGANSGTGNYKTYFAVPVNFTAANTLKFNVNIGYWNGNALKVYTTTNYTALGDFGAATLTDITSSFVIPTVPTNGYGTLASAGTYNFPAALTGNGFVVFEYTGGNPGITTTIQIDNVVVN</sequence>
<evidence type="ECO:0000313" key="3">
    <source>
        <dbReference type="EMBL" id="NRS92196.1"/>
    </source>
</evidence>
<organism evidence="3 4">
    <name type="scientific">Frigoriflavimonas asaccharolytica</name>
    <dbReference type="NCBI Taxonomy" id="2735899"/>
    <lineage>
        <taxon>Bacteria</taxon>
        <taxon>Pseudomonadati</taxon>
        <taxon>Bacteroidota</taxon>
        <taxon>Flavobacteriia</taxon>
        <taxon>Flavobacteriales</taxon>
        <taxon>Weeksellaceae</taxon>
        <taxon>Frigoriflavimonas</taxon>
    </lineage>
</organism>
<gene>
    <name evidence="3" type="ORF">HNQ03_001264</name>
</gene>
<feature type="signal peptide" evidence="1">
    <location>
        <begin position="1"/>
        <end position="26"/>
    </location>
</feature>
<dbReference type="AlphaFoldDB" id="A0A8J8G728"/>
<name>A0A8J8G728_9FLAO</name>
<evidence type="ECO:0000313" key="4">
    <source>
        <dbReference type="Proteomes" id="UP000610746"/>
    </source>
</evidence>
<reference evidence="3" key="1">
    <citation type="submission" date="2020-05" db="EMBL/GenBank/DDBJ databases">
        <title>Genomic Encyclopedia of Type Strains, Phase IV (KMG-V): Genome sequencing to study the core and pangenomes of soil and plant-associated prokaryotes.</title>
        <authorList>
            <person name="Whitman W."/>
        </authorList>
    </citation>
    <scope>NUCLEOTIDE SEQUENCE</scope>
    <source>
        <strain evidence="3">16F</strain>
    </source>
</reference>
<dbReference type="PROSITE" id="PS51257">
    <property type="entry name" value="PROKAR_LIPOPROTEIN"/>
    <property type="match status" value="1"/>
</dbReference>
<accession>A0A8J8G728</accession>
<dbReference type="RefSeq" id="WP_173778811.1">
    <property type="nucleotide sequence ID" value="NZ_JABSNO010000007.1"/>
</dbReference>
<evidence type="ECO:0000256" key="1">
    <source>
        <dbReference type="SAM" id="SignalP"/>
    </source>
</evidence>
<comment type="caution">
    <text evidence="3">The sequence shown here is derived from an EMBL/GenBank/DDBJ whole genome shotgun (WGS) entry which is preliminary data.</text>
</comment>
<dbReference type="InterPro" id="IPR043744">
    <property type="entry name" value="DUF5689"/>
</dbReference>
<keyword evidence="4" id="KW-1185">Reference proteome</keyword>
<dbReference type="EMBL" id="JABSNO010000007">
    <property type="protein sequence ID" value="NRS92196.1"/>
    <property type="molecule type" value="Genomic_DNA"/>
</dbReference>
<proteinExistence type="predicted"/>
<dbReference type="Pfam" id="PF18942">
    <property type="entry name" value="DUF5689"/>
    <property type="match status" value="1"/>
</dbReference>
<feature type="domain" description="DUF5689" evidence="2">
    <location>
        <begin position="43"/>
        <end position="275"/>
    </location>
</feature>
<evidence type="ECO:0000259" key="2">
    <source>
        <dbReference type="Pfam" id="PF18942"/>
    </source>
</evidence>